<accession>A0ABD2Y7T7</accession>
<dbReference type="Proteomes" id="UP001630127">
    <property type="component" value="Unassembled WGS sequence"/>
</dbReference>
<name>A0ABD2Y7T7_9GENT</name>
<sequence length="122" mass="13033">MNLLAATISSYQNFIAAPCKGKMISIAPVQNAIATVDVIGSSDVVAVISQGPISTLLGNKNVAVAISHNHNAVAKVDVITAPRLSMNTSKENDNTVAVVEDFYHRHTVFILGEVRQDLETME</sequence>
<gene>
    <name evidence="1" type="ORF">ACH5RR_037524</name>
</gene>
<dbReference type="AlphaFoldDB" id="A0ABD2Y7T7"/>
<evidence type="ECO:0000313" key="1">
    <source>
        <dbReference type="EMBL" id="KAL3503075.1"/>
    </source>
</evidence>
<comment type="caution">
    <text evidence="1">The sequence shown here is derived from an EMBL/GenBank/DDBJ whole genome shotgun (WGS) entry which is preliminary data.</text>
</comment>
<reference evidence="1 2" key="1">
    <citation type="submission" date="2024-11" db="EMBL/GenBank/DDBJ databases">
        <title>A near-complete genome assembly of Cinchona calisaya.</title>
        <authorList>
            <person name="Lian D.C."/>
            <person name="Zhao X.W."/>
            <person name="Wei L."/>
        </authorList>
    </citation>
    <scope>NUCLEOTIDE SEQUENCE [LARGE SCALE GENOMIC DNA]</scope>
    <source>
        <tissue evidence="1">Nenye</tissue>
    </source>
</reference>
<protein>
    <submittedName>
        <fullName evidence="1">Uncharacterized protein</fullName>
    </submittedName>
</protein>
<dbReference type="EMBL" id="JBJUIK010000015">
    <property type="protein sequence ID" value="KAL3503075.1"/>
    <property type="molecule type" value="Genomic_DNA"/>
</dbReference>
<organism evidence="1 2">
    <name type="scientific">Cinchona calisaya</name>
    <dbReference type="NCBI Taxonomy" id="153742"/>
    <lineage>
        <taxon>Eukaryota</taxon>
        <taxon>Viridiplantae</taxon>
        <taxon>Streptophyta</taxon>
        <taxon>Embryophyta</taxon>
        <taxon>Tracheophyta</taxon>
        <taxon>Spermatophyta</taxon>
        <taxon>Magnoliopsida</taxon>
        <taxon>eudicotyledons</taxon>
        <taxon>Gunneridae</taxon>
        <taxon>Pentapetalae</taxon>
        <taxon>asterids</taxon>
        <taxon>lamiids</taxon>
        <taxon>Gentianales</taxon>
        <taxon>Rubiaceae</taxon>
        <taxon>Cinchonoideae</taxon>
        <taxon>Cinchoneae</taxon>
        <taxon>Cinchona</taxon>
    </lineage>
</organism>
<evidence type="ECO:0000313" key="2">
    <source>
        <dbReference type="Proteomes" id="UP001630127"/>
    </source>
</evidence>
<proteinExistence type="predicted"/>
<keyword evidence="2" id="KW-1185">Reference proteome</keyword>